<dbReference type="SUPFAM" id="SSF52172">
    <property type="entry name" value="CheY-like"/>
    <property type="match status" value="1"/>
</dbReference>
<protein>
    <submittedName>
        <fullName evidence="7">Response regulator</fullName>
    </submittedName>
</protein>
<reference evidence="7 8" key="1">
    <citation type="submission" date="2020-08" db="EMBL/GenBank/DDBJ databases">
        <title>Cohnella phylogeny.</title>
        <authorList>
            <person name="Dunlap C."/>
        </authorList>
    </citation>
    <scope>NUCLEOTIDE SEQUENCE [LARGE SCALE GENOMIC DNA]</scope>
    <source>
        <strain evidence="7 8">CBP 2801</strain>
    </source>
</reference>
<dbReference type="InterPro" id="IPR009057">
    <property type="entry name" value="Homeodomain-like_sf"/>
</dbReference>
<dbReference type="PROSITE" id="PS01124">
    <property type="entry name" value="HTH_ARAC_FAMILY_2"/>
    <property type="match status" value="1"/>
</dbReference>
<dbReference type="PANTHER" id="PTHR43280">
    <property type="entry name" value="ARAC-FAMILY TRANSCRIPTIONAL REGULATOR"/>
    <property type="match status" value="1"/>
</dbReference>
<accession>A0A7X0VZ20</accession>
<dbReference type="Proteomes" id="UP000564644">
    <property type="component" value="Unassembled WGS sequence"/>
</dbReference>
<proteinExistence type="predicted"/>
<keyword evidence="3" id="KW-0804">Transcription</keyword>
<dbReference type="GO" id="GO:0003700">
    <property type="term" value="F:DNA-binding transcription factor activity"/>
    <property type="evidence" value="ECO:0007669"/>
    <property type="project" value="InterPro"/>
</dbReference>
<keyword evidence="4" id="KW-0597">Phosphoprotein</keyword>
<evidence type="ECO:0000259" key="5">
    <source>
        <dbReference type="PROSITE" id="PS01124"/>
    </source>
</evidence>
<dbReference type="PROSITE" id="PS50110">
    <property type="entry name" value="RESPONSE_REGULATORY"/>
    <property type="match status" value="1"/>
</dbReference>
<dbReference type="Gene3D" id="1.10.10.60">
    <property type="entry name" value="Homeodomain-like"/>
    <property type="match status" value="2"/>
</dbReference>
<feature type="modified residue" description="4-aspartylphosphate" evidence="4">
    <location>
        <position position="55"/>
    </location>
</feature>
<dbReference type="Pfam" id="PF12833">
    <property type="entry name" value="HTH_18"/>
    <property type="match status" value="1"/>
</dbReference>
<evidence type="ECO:0000256" key="2">
    <source>
        <dbReference type="ARBA" id="ARBA00023125"/>
    </source>
</evidence>
<dbReference type="EMBL" id="JACJVO010000051">
    <property type="protein sequence ID" value="MBB6735576.1"/>
    <property type="molecule type" value="Genomic_DNA"/>
</dbReference>
<evidence type="ECO:0000313" key="7">
    <source>
        <dbReference type="EMBL" id="MBB6735576.1"/>
    </source>
</evidence>
<gene>
    <name evidence="7" type="ORF">H7C18_32170</name>
</gene>
<dbReference type="PRINTS" id="PR00032">
    <property type="entry name" value="HTHARAC"/>
</dbReference>
<dbReference type="SMART" id="SM00342">
    <property type="entry name" value="HTH_ARAC"/>
    <property type="match status" value="1"/>
</dbReference>
<dbReference type="Gene3D" id="3.40.50.2300">
    <property type="match status" value="1"/>
</dbReference>
<dbReference type="Pfam" id="PF00072">
    <property type="entry name" value="Response_reg"/>
    <property type="match status" value="1"/>
</dbReference>
<dbReference type="AlphaFoldDB" id="A0A7X0VZ20"/>
<evidence type="ECO:0000313" key="8">
    <source>
        <dbReference type="Proteomes" id="UP000564644"/>
    </source>
</evidence>
<keyword evidence="8" id="KW-1185">Reference proteome</keyword>
<sequence length="266" mass="30324">MYKLFIVDDNPLDRRGVAGLFQWETLGCQVAGLFANAVEALSAAEAVRPDIVLTDVQMPIMSGIEFGQRLRERLPAVELIFMSGYDEFVFAHGALQLEAADYVLKPIRKPVLEAAVLKVASKLDRVHTYEQERARLLRQLRQSAPQEQVSADADGEELPHYERIVSQIRSIVAARFQEAITVQEIADEVFLSLSHANNIFKSKTGQKIFDYLTDFRMERAKSLLRHPDCKIYQVARQVGYSNKSHFCLVFRKHTGQTPSEYKEQFM</sequence>
<dbReference type="GO" id="GO:0043565">
    <property type="term" value="F:sequence-specific DNA binding"/>
    <property type="evidence" value="ECO:0007669"/>
    <property type="project" value="InterPro"/>
</dbReference>
<dbReference type="InterPro" id="IPR001789">
    <property type="entry name" value="Sig_transdc_resp-reg_receiver"/>
</dbReference>
<keyword evidence="2" id="KW-0238">DNA-binding</keyword>
<dbReference type="InterPro" id="IPR018060">
    <property type="entry name" value="HTH_AraC"/>
</dbReference>
<name>A0A7X0VZ20_9BACL</name>
<dbReference type="InterPro" id="IPR020449">
    <property type="entry name" value="Tscrpt_reg_AraC-type_HTH"/>
</dbReference>
<dbReference type="GO" id="GO:0000160">
    <property type="term" value="P:phosphorelay signal transduction system"/>
    <property type="evidence" value="ECO:0007669"/>
    <property type="project" value="InterPro"/>
</dbReference>
<dbReference type="CDD" id="cd17536">
    <property type="entry name" value="REC_YesN-like"/>
    <property type="match status" value="1"/>
</dbReference>
<keyword evidence="1" id="KW-0805">Transcription regulation</keyword>
<dbReference type="RefSeq" id="WP_185133227.1">
    <property type="nucleotide sequence ID" value="NZ_JACJVO010000051.1"/>
</dbReference>
<feature type="domain" description="Response regulatory" evidence="6">
    <location>
        <begin position="3"/>
        <end position="120"/>
    </location>
</feature>
<dbReference type="InterPro" id="IPR011006">
    <property type="entry name" value="CheY-like_superfamily"/>
</dbReference>
<dbReference type="InterPro" id="IPR018062">
    <property type="entry name" value="HTH_AraC-typ_CS"/>
</dbReference>
<organism evidence="7 8">
    <name type="scientific">Cohnella zeiphila</name>
    <dbReference type="NCBI Taxonomy" id="2761120"/>
    <lineage>
        <taxon>Bacteria</taxon>
        <taxon>Bacillati</taxon>
        <taxon>Bacillota</taxon>
        <taxon>Bacilli</taxon>
        <taxon>Bacillales</taxon>
        <taxon>Paenibacillaceae</taxon>
        <taxon>Cohnella</taxon>
    </lineage>
</organism>
<feature type="domain" description="HTH araC/xylS-type" evidence="5">
    <location>
        <begin position="166"/>
        <end position="264"/>
    </location>
</feature>
<comment type="caution">
    <text evidence="7">The sequence shown here is derived from an EMBL/GenBank/DDBJ whole genome shotgun (WGS) entry which is preliminary data.</text>
</comment>
<dbReference type="PROSITE" id="PS00041">
    <property type="entry name" value="HTH_ARAC_FAMILY_1"/>
    <property type="match status" value="1"/>
</dbReference>
<dbReference type="SMART" id="SM00448">
    <property type="entry name" value="REC"/>
    <property type="match status" value="1"/>
</dbReference>
<evidence type="ECO:0000256" key="3">
    <source>
        <dbReference type="ARBA" id="ARBA00023163"/>
    </source>
</evidence>
<evidence type="ECO:0000259" key="6">
    <source>
        <dbReference type="PROSITE" id="PS50110"/>
    </source>
</evidence>
<evidence type="ECO:0000256" key="4">
    <source>
        <dbReference type="PROSITE-ProRule" id="PRU00169"/>
    </source>
</evidence>
<dbReference type="PANTHER" id="PTHR43280:SF2">
    <property type="entry name" value="HTH-TYPE TRANSCRIPTIONAL REGULATOR EXSA"/>
    <property type="match status" value="1"/>
</dbReference>
<dbReference type="SUPFAM" id="SSF46689">
    <property type="entry name" value="Homeodomain-like"/>
    <property type="match status" value="2"/>
</dbReference>
<evidence type="ECO:0000256" key="1">
    <source>
        <dbReference type="ARBA" id="ARBA00023015"/>
    </source>
</evidence>